<evidence type="ECO:0000256" key="1">
    <source>
        <dbReference type="SAM" id="MobiDB-lite"/>
    </source>
</evidence>
<proteinExistence type="predicted"/>
<keyword evidence="2" id="KW-1133">Transmembrane helix</keyword>
<feature type="compositionally biased region" description="Polar residues" evidence="1">
    <location>
        <begin position="187"/>
        <end position="236"/>
    </location>
</feature>
<evidence type="ECO:0000256" key="2">
    <source>
        <dbReference type="SAM" id="Phobius"/>
    </source>
</evidence>
<feature type="region of interest" description="Disordered" evidence="1">
    <location>
        <begin position="430"/>
        <end position="478"/>
    </location>
</feature>
<keyword evidence="2" id="KW-0472">Membrane</keyword>
<sequence length="537" mass="58002">MDFSMNFTRTTTEVAYFEDKDVLSFSLEGSDIKMELNKRDNTTLGEIKCKFLETATEIEINACNISIVFGTNKTNLNYSVEYRFIFNKTTTYKLSGSRIHLKTVRNDDSLVEFTLHNTSLQFKYFNRTCNIDYLSNITSAFFNSTDSISFCPFDDTNLATVSLTSGSESPLIESTHTVGTTPTPGTENISSTISDTKNTSQSAHNGTSVPESTNSTALNTSDASQSSTPEMTIYASTGTTKHSTTQTVTNTNDSISIGRTLTNSAKPDTNKTIPTQTETNTTKHTSTNSAQPDTKKPSTTQTETTTTKPTSTTFFQTNTSKAGTTQTSTATTKPVSTTSVQSDTIKANTTVTHITKPTTTSTIASQDDSTKTPAALTGPHTKNTTSTTSATTNETKIRQNLTDTTTTASFSKSSATSDKATISASLTDMSKTNIPSKDSSSATSTPTQITTRVSTLTKTVTTDTMSKETGSTELSPNTFTTPALEMQKRSFSVATTVTLIIFTLMAIPTIYKAYTVLSRLKKSEEPQDDMLGHEPIS</sequence>
<comment type="caution">
    <text evidence="3">The sequence shown here is derived from an EMBL/GenBank/DDBJ whole genome shotgun (WGS) entry which is preliminary data.</text>
</comment>
<evidence type="ECO:0000313" key="4">
    <source>
        <dbReference type="Proteomes" id="UP000031668"/>
    </source>
</evidence>
<organism evidence="3 4">
    <name type="scientific">Thelohanellus kitauei</name>
    <name type="common">Myxosporean</name>
    <dbReference type="NCBI Taxonomy" id="669202"/>
    <lineage>
        <taxon>Eukaryota</taxon>
        <taxon>Metazoa</taxon>
        <taxon>Cnidaria</taxon>
        <taxon>Myxozoa</taxon>
        <taxon>Myxosporea</taxon>
        <taxon>Bivalvulida</taxon>
        <taxon>Platysporina</taxon>
        <taxon>Myxobolidae</taxon>
        <taxon>Thelohanellus</taxon>
    </lineage>
</organism>
<keyword evidence="4" id="KW-1185">Reference proteome</keyword>
<name>A0A0C2N6K8_THEKT</name>
<reference evidence="3 4" key="1">
    <citation type="journal article" date="2014" name="Genome Biol. Evol.">
        <title>The genome of the myxosporean Thelohanellus kitauei shows adaptations to nutrient acquisition within its fish host.</title>
        <authorList>
            <person name="Yang Y."/>
            <person name="Xiong J."/>
            <person name="Zhou Z."/>
            <person name="Huo F."/>
            <person name="Miao W."/>
            <person name="Ran C."/>
            <person name="Liu Y."/>
            <person name="Zhang J."/>
            <person name="Feng J."/>
            <person name="Wang M."/>
            <person name="Wang M."/>
            <person name="Wang L."/>
            <person name="Yao B."/>
        </authorList>
    </citation>
    <scope>NUCLEOTIDE SEQUENCE [LARGE SCALE GENOMIC DNA]</scope>
    <source>
        <strain evidence="3">Wuqing</strain>
    </source>
</reference>
<dbReference type="EMBL" id="JWZT01002382">
    <property type="protein sequence ID" value="KII69547.1"/>
    <property type="molecule type" value="Genomic_DNA"/>
</dbReference>
<feature type="compositionally biased region" description="Polar residues" evidence="1">
    <location>
        <begin position="430"/>
        <end position="449"/>
    </location>
</feature>
<gene>
    <name evidence="3" type="ORF">RF11_00427</name>
</gene>
<feature type="transmembrane region" description="Helical" evidence="2">
    <location>
        <begin position="491"/>
        <end position="511"/>
    </location>
</feature>
<feature type="compositionally biased region" description="Low complexity" evidence="1">
    <location>
        <begin position="381"/>
        <end position="394"/>
    </location>
</feature>
<accession>A0A0C2N6K8</accession>
<feature type="compositionally biased region" description="Polar residues" evidence="1">
    <location>
        <begin position="252"/>
        <end position="274"/>
    </location>
</feature>
<feature type="compositionally biased region" description="Low complexity" evidence="1">
    <location>
        <begin position="450"/>
        <end position="469"/>
    </location>
</feature>
<feature type="compositionally biased region" description="Low complexity" evidence="1">
    <location>
        <begin position="297"/>
        <end position="339"/>
    </location>
</feature>
<feature type="region of interest" description="Disordered" evidence="1">
    <location>
        <begin position="169"/>
        <end position="339"/>
    </location>
</feature>
<keyword evidence="2" id="KW-0812">Transmembrane</keyword>
<protein>
    <submittedName>
        <fullName evidence="3">Uncharacterized protein</fullName>
    </submittedName>
</protein>
<feature type="compositionally biased region" description="Low complexity" evidence="1">
    <location>
        <begin position="275"/>
        <end position="287"/>
    </location>
</feature>
<dbReference type="OMA" id="IEINACN"/>
<feature type="compositionally biased region" description="Low complexity" evidence="1">
    <location>
        <begin position="237"/>
        <end position="251"/>
    </location>
</feature>
<dbReference type="Proteomes" id="UP000031668">
    <property type="component" value="Unassembled WGS sequence"/>
</dbReference>
<feature type="region of interest" description="Disordered" evidence="1">
    <location>
        <begin position="357"/>
        <end position="410"/>
    </location>
</feature>
<feature type="compositionally biased region" description="Low complexity" evidence="1">
    <location>
        <begin position="175"/>
        <end position="186"/>
    </location>
</feature>
<evidence type="ECO:0000313" key="3">
    <source>
        <dbReference type="EMBL" id="KII69547.1"/>
    </source>
</evidence>
<dbReference type="AlphaFoldDB" id="A0A0C2N6K8"/>